<evidence type="ECO:0000256" key="1">
    <source>
        <dbReference type="ARBA" id="ARBA00006432"/>
    </source>
</evidence>
<dbReference type="GO" id="GO:0016878">
    <property type="term" value="F:acid-thiol ligase activity"/>
    <property type="evidence" value="ECO:0007669"/>
    <property type="project" value="UniProtKB-ARBA"/>
</dbReference>
<dbReference type="AlphaFoldDB" id="A0A0F9SEW2"/>
<evidence type="ECO:0008006" key="6">
    <source>
        <dbReference type="Google" id="ProtNLM"/>
    </source>
</evidence>
<proteinExistence type="inferred from homology"/>
<comment type="caution">
    <text evidence="5">The sequence shown here is derived from an EMBL/GenBank/DDBJ whole genome shotgun (WGS) entry which is preliminary data.</text>
</comment>
<dbReference type="FunFam" id="3.30.300.30:FF:000008">
    <property type="entry name" value="2,3-dihydroxybenzoate-AMP ligase"/>
    <property type="match status" value="1"/>
</dbReference>
<evidence type="ECO:0000313" key="5">
    <source>
        <dbReference type="EMBL" id="KKN65579.1"/>
    </source>
</evidence>
<dbReference type="SUPFAM" id="SSF56801">
    <property type="entry name" value="Acetyl-CoA synthetase-like"/>
    <property type="match status" value="1"/>
</dbReference>
<dbReference type="InterPro" id="IPR025110">
    <property type="entry name" value="AMP-bd_C"/>
</dbReference>
<dbReference type="InterPro" id="IPR042099">
    <property type="entry name" value="ANL_N_sf"/>
</dbReference>
<name>A0A0F9SEW2_9ZZZZ</name>
<gene>
    <name evidence="5" type="ORF">LCGC14_0479910</name>
</gene>
<protein>
    <recommendedName>
        <fullName evidence="6">AMP-dependent synthetase/ligase domain-containing protein</fullName>
    </recommendedName>
</protein>
<dbReference type="PROSITE" id="PS00455">
    <property type="entry name" value="AMP_BINDING"/>
    <property type="match status" value="1"/>
</dbReference>
<reference evidence="5" key="1">
    <citation type="journal article" date="2015" name="Nature">
        <title>Complex archaea that bridge the gap between prokaryotes and eukaryotes.</title>
        <authorList>
            <person name="Spang A."/>
            <person name="Saw J.H."/>
            <person name="Jorgensen S.L."/>
            <person name="Zaremba-Niedzwiedzka K."/>
            <person name="Martijn J."/>
            <person name="Lind A.E."/>
            <person name="van Eijk R."/>
            <person name="Schleper C."/>
            <person name="Guy L."/>
            <person name="Ettema T.J."/>
        </authorList>
    </citation>
    <scope>NUCLEOTIDE SEQUENCE</scope>
</reference>
<dbReference type="EMBL" id="LAZR01000520">
    <property type="protein sequence ID" value="KKN65579.1"/>
    <property type="molecule type" value="Genomic_DNA"/>
</dbReference>
<evidence type="ECO:0000259" key="4">
    <source>
        <dbReference type="Pfam" id="PF13193"/>
    </source>
</evidence>
<evidence type="ECO:0000256" key="2">
    <source>
        <dbReference type="ARBA" id="ARBA00022598"/>
    </source>
</evidence>
<feature type="domain" description="AMP-binding enzyme C-terminal" evidence="4">
    <location>
        <begin position="420"/>
        <end position="495"/>
    </location>
</feature>
<dbReference type="Pfam" id="PF00501">
    <property type="entry name" value="AMP-binding"/>
    <property type="match status" value="1"/>
</dbReference>
<accession>A0A0F9SEW2</accession>
<dbReference type="Gene3D" id="3.40.50.12780">
    <property type="entry name" value="N-terminal domain of ligase-like"/>
    <property type="match status" value="1"/>
</dbReference>
<dbReference type="PANTHER" id="PTHR43767">
    <property type="entry name" value="LONG-CHAIN-FATTY-ACID--COA LIGASE"/>
    <property type="match status" value="1"/>
</dbReference>
<feature type="domain" description="AMP-dependent synthetase/ligase" evidence="3">
    <location>
        <begin position="9"/>
        <end position="370"/>
    </location>
</feature>
<dbReference type="InterPro" id="IPR050237">
    <property type="entry name" value="ATP-dep_AMP-bd_enzyme"/>
</dbReference>
<dbReference type="Pfam" id="PF13193">
    <property type="entry name" value="AMP-binding_C"/>
    <property type="match status" value="1"/>
</dbReference>
<dbReference type="Gene3D" id="3.30.300.30">
    <property type="match status" value="1"/>
</dbReference>
<sequence length="515" mass="55341">MNISEWLLQAARVSPDAPAIRCGLDLHATYGQFAARSAGMATYLSDTLGIRKGDRVALFMQNCPEYLEILHAVLWIGAIVVPINYKLHPREAAWIIDDAKARVVVTQTGTVLASDTEFPDICSEIGIHDPALTTAAQTSAAITAPVDTDKDDVAWLFYTSGTTGRPKGVMTTHGNLMAMSLAYAMDVDSPTARDNSLYAAPMSHGAGLYHFPIIRAGGCHVIPRSGGFDPAEIAELAQALDNLVFFAAPTMIKRQIAHARATGYDGTGIKTIIYGGGPMYLADIEEGLAVFGVRFVQIYGQGECPMTITVLPRDLVADTSHPNANARRGSVGFAQAGVQVRVVDSDMRPLPAGEVGEVVVSGDALMKGYWGNEKATADTVVNGWLRTGDLGSMDVDGFLTLTDRSKDVIISGGTNIYPREVEETLLAHENVSEVSVIGVPSPEWGEDVVAFVVATGDGPCDAPQLDAWCKSRMASFKKPKKYHFVQDLPKNSYGKVLKTSLRERVAQELEGEHQA</sequence>
<dbReference type="InterPro" id="IPR045851">
    <property type="entry name" value="AMP-bd_C_sf"/>
</dbReference>
<dbReference type="InterPro" id="IPR000873">
    <property type="entry name" value="AMP-dep_synth/lig_dom"/>
</dbReference>
<dbReference type="PANTHER" id="PTHR43767:SF1">
    <property type="entry name" value="NONRIBOSOMAL PEPTIDE SYNTHASE PES1 (EUROFUNG)-RELATED"/>
    <property type="match status" value="1"/>
</dbReference>
<keyword evidence="2" id="KW-0436">Ligase</keyword>
<dbReference type="InterPro" id="IPR020845">
    <property type="entry name" value="AMP-binding_CS"/>
</dbReference>
<organism evidence="5">
    <name type="scientific">marine sediment metagenome</name>
    <dbReference type="NCBI Taxonomy" id="412755"/>
    <lineage>
        <taxon>unclassified sequences</taxon>
        <taxon>metagenomes</taxon>
        <taxon>ecological metagenomes</taxon>
    </lineage>
</organism>
<evidence type="ECO:0000259" key="3">
    <source>
        <dbReference type="Pfam" id="PF00501"/>
    </source>
</evidence>
<comment type="similarity">
    <text evidence="1">Belongs to the ATP-dependent AMP-binding enzyme family.</text>
</comment>